<proteinExistence type="predicted"/>
<keyword evidence="1" id="KW-0472">Membrane</keyword>
<keyword evidence="3" id="KW-1185">Reference proteome</keyword>
<keyword evidence="1" id="KW-0812">Transmembrane</keyword>
<feature type="transmembrane region" description="Helical" evidence="1">
    <location>
        <begin position="33"/>
        <end position="51"/>
    </location>
</feature>
<name>A0A5C5VRX3_9BACT</name>
<gene>
    <name evidence="2" type="ORF">Pla111_31000</name>
</gene>
<evidence type="ECO:0000256" key="1">
    <source>
        <dbReference type="SAM" id="Phobius"/>
    </source>
</evidence>
<reference evidence="2 3" key="1">
    <citation type="submission" date="2019-02" db="EMBL/GenBank/DDBJ databases">
        <title>Deep-cultivation of Planctomycetes and their phenomic and genomic characterization uncovers novel biology.</title>
        <authorList>
            <person name="Wiegand S."/>
            <person name="Jogler M."/>
            <person name="Boedeker C."/>
            <person name="Pinto D."/>
            <person name="Vollmers J."/>
            <person name="Rivas-Marin E."/>
            <person name="Kohn T."/>
            <person name="Peeters S.H."/>
            <person name="Heuer A."/>
            <person name="Rast P."/>
            <person name="Oberbeckmann S."/>
            <person name="Bunk B."/>
            <person name="Jeske O."/>
            <person name="Meyerdierks A."/>
            <person name="Storesund J.E."/>
            <person name="Kallscheuer N."/>
            <person name="Luecker S."/>
            <person name="Lage O.M."/>
            <person name="Pohl T."/>
            <person name="Merkel B.J."/>
            <person name="Hornburger P."/>
            <person name="Mueller R.-W."/>
            <person name="Bruemmer F."/>
            <person name="Labrenz M."/>
            <person name="Spormann A.M."/>
            <person name="Op Den Camp H."/>
            <person name="Overmann J."/>
            <person name="Amann R."/>
            <person name="Jetten M.S.M."/>
            <person name="Mascher T."/>
            <person name="Medema M.H."/>
            <person name="Devos D.P."/>
            <person name="Kaster A.-K."/>
            <person name="Ovreas L."/>
            <person name="Rohde M."/>
            <person name="Galperin M.Y."/>
            <person name="Jogler C."/>
        </authorList>
    </citation>
    <scope>NUCLEOTIDE SEQUENCE [LARGE SCALE GENOMIC DNA]</scope>
    <source>
        <strain evidence="2 3">Pla111</strain>
    </source>
</reference>
<accession>A0A5C5VRX3</accession>
<organism evidence="2 3">
    <name type="scientific">Botrimarina hoheduenensis</name>
    <dbReference type="NCBI Taxonomy" id="2528000"/>
    <lineage>
        <taxon>Bacteria</taxon>
        <taxon>Pseudomonadati</taxon>
        <taxon>Planctomycetota</taxon>
        <taxon>Planctomycetia</taxon>
        <taxon>Pirellulales</taxon>
        <taxon>Lacipirellulaceae</taxon>
        <taxon>Botrimarina</taxon>
    </lineage>
</organism>
<evidence type="ECO:0000313" key="3">
    <source>
        <dbReference type="Proteomes" id="UP000318995"/>
    </source>
</evidence>
<dbReference type="AlphaFoldDB" id="A0A5C5VRX3"/>
<evidence type="ECO:0000313" key="2">
    <source>
        <dbReference type="EMBL" id="TWT41386.1"/>
    </source>
</evidence>
<dbReference type="EMBL" id="SJPH01000009">
    <property type="protein sequence ID" value="TWT41386.1"/>
    <property type="molecule type" value="Genomic_DNA"/>
</dbReference>
<comment type="caution">
    <text evidence="2">The sequence shown here is derived from an EMBL/GenBank/DDBJ whole genome shotgun (WGS) entry which is preliminary data.</text>
</comment>
<sequence>MIFLSLLKYTGRFFRGLHNVFTLLRRFANPQSLILAPLIVILMMLPAILGPKTSRQQAPPREQETIYQQMYGGSFDTPPAE</sequence>
<dbReference type="Proteomes" id="UP000318995">
    <property type="component" value="Unassembled WGS sequence"/>
</dbReference>
<keyword evidence="1" id="KW-1133">Transmembrane helix</keyword>
<protein>
    <submittedName>
        <fullName evidence="2">Uncharacterized protein</fullName>
    </submittedName>
</protein>